<feature type="compositionally biased region" description="Basic and acidic residues" evidence="1">
    <location>
        <begin position="12"/>
        <end position="21"/>
    </location>
</feature>
<gene>
    <name evidence="2" type="ORF">EZS28_010534</name>
</gene>
<reference evidence="2 3" key="1">
    <citation type="submission" date="2019-03" db="EMBL/GenBank/DDBJ databases">
        <title>Single cell metagenomics reveals metabolic interactions within the superorganism composed of flagellate Streblomastix strix and complex community of Bacteroidetes bacteria on its surface.</title>
        <authorList>
            <person name="Treitli S.C."/>
            <person name="Kolisko M."/>
            <person name="Husnik F."/>
            <person name="Keeling P."/>
            <person name="Hampl V."/>
        </authorList>
    </citation>
    <scope>NUCLEOTIDE SEQUENCE [LARGE SCALE GENOMIC DNA]</scope>
    <source>
        <strain evidence="2">ST1C</strain>
    </source>
</reference>
<dbReference type="Proteomes" id="UP000324800">
    <property type="component" value="Unassembled WGS sequence"/>
</dbReference>
<feature type="region of interest" description="Disordered" evidence="1">
    <location>
        <begin position="1"/>
        <end position="21"/>
    </location>
</feature>
<evidence type="ECO:0000256" key="1">
    <source>
        <dbReference type="SAM" id="MobiDB-lite"/>
    </source>
</evidence>
<protein>
    <submittedName>
        <fullName evidence="2">Uncharacterized protein</fullName>
    </submittedName>
</protein>
<evidence type="ECO:0000313" key="3">
    <source>
        <dbReference type="Proteomes" id="UP000324800"/>
    </source>
</evidence>
<proteinExistence type="predicted"/>
<sequence>MSKQGTSPHHHGYGERQIEERTVIQKHVSGENITISDWCQFRKGLDTDLKLGTVGLQSQVSYSENQSRKREQRTCFQITR</sequence>
<dbReference type="EMBL" id="SNRW01002090">
    <property type="protein sequence ID" value="KAA6393941.1"/>
    <property type="molecule type" value="Genomic_DNA"/>
</dbReference>
<comment type="caution">
    <text evidence="2">The sequence shown here is derived from an EMBL/GenBank/DDBJ whole genome shotgun (WGS) entry which is preliminary data.</text>
</comment>
<feature type="region of interest" description="Disordered" evidence="1">
    <location>
        <begin position="60"/>
        <end position="80"/>
    </location>
</feature>
<accession>A0A5J4WG92</accession>
<organism evidence="2 3">
    <name type="scientific">Streblomastix strix</name>
    <dbReference type="NCBI Taxonomy" id="222440"/>
    <lineage>
        <taxon>Eukaryota</taxon>
        <taxon>Metamonada</taxon>
        <taxon>Preaxostyla</taxon>
        <taxon>Oxymonadida</taxon>
        <taxon>Streblomastigidae</taxon>
        <taxon>Streblomastix</taxon>
    </lineage>
</organism>
<evidence type="ECO:0000313" key="2">
    <source>
        <dbReference type="EMBL" id="KAA6393941.1"/>
    </source>
</evidence>
<name>A0A5J4WG92_9EUKA</name>
<dbReference type="AlphaFoldDB" id="A0A5J4WG92"/>